<comment type="caution">
    <text evidence="2">The sequence shown here is derived from an EMBL/GenBank/DDBJ whole genome shotgun (WGS) entry which is preliminary data.</text>
</comment>
<dbReference type="EMBL" id="JBHSKY010000019">
    <property type="protein sequence ID" value="MFC5280164.1"/>
    <property type="molecule type" value="Genomic_DNA"/>
</dbReference>
<dbReference type="PANTHER" id="PTHR43475">
    <property type="entry name" value="METHYLTHIORIBOSE-1-PHOSPHATE ISOMERASE"/>
    <property type="match status" value="1"/>
</dbReference>
<dbReference type="Proteomes" id="UP001596118">
    <property type="component" value="Unassembled WGS sequence"/>
</dbReference>
<keyword evidence="2" id="KW-0648">Protein biosynthesis</keyword>
<accession>A0ABD5R5H5</accession>
<comment type="similarity">
    <text evidence="1">Belongs to the eIF-2B alpha/beta/delta subunits family.</text>
</comment>
<sequence>MTAVVSAFVRHRAAVCCVRRRDDAETDAGRLDVVSGEVRSDATDPVEDVRRALRAAMPDADLDLVRRGEPLSVAGEGTERTVHPFLFEAAGRDPPAHRSPDAVEWLPPTAFLTRETVPGLWERYRRVAPDVDAIRTDEVHGAAWLSLRALEVLRDAAGVVAFGAQVNEGAEDGEAEDRMERVRGVARDLRDARPSMIVVRNRVDRVMDAAAGTPRAVHDRAVDALDDAFDADRRAAERAADAIADAPGRVATLSRSGTVADAIRAAGRAAVVGESRPAREGVTAAERLAADGVDVALTTDAALPGRVRDGDVGCVLLGADRVLPTGDAANKVGSYPLALAAADADVPAYVVAAADKVAAETAVVAEAGDPSAVYDGDAAVSVENPVFERVPGDLLRGVVTEEGILDRDAIAARARDHERRSAWVERVDSDDVE</sequence>
<name>A0ABD5R5H5_9EURY</name>
<dbReference type="AlphaFoldDB" id="A0ABD5R5H5"/>
<dbReference type="InterPro" id="IPR000649">
    <property type="entry name" value="IF-2B-related"/>
</dbReference>
<evidence type="ECO:0000313" key="3">
    <source>
        <dbReference type="Proteomes" id="UP001596118"/>
    </source>
</evidence>
<dbReference type="Gene3D" id="3.40.50.10470">
    <property type="entry name" value="Translation initiation factor eif-2b, domain 2"/>
    <property type="match status" value="1"/>
</dbReference>
<evidence type="ECO:0000256" key="1">
    <source>
        <dbReference type="RuleBase" id="RU003814"/>
    </source>
</evidence>
<dbReference type="SUPFAM" id="SSF100950">
    <property type="entry name" value="NagB/RpiA/CoA transferase-like"/>
    <property type="match status" value="1"/>
</dbReference>
<keyword evidence="2" id="KW-0396">Initiation factor</keyword>
<evidence type="ECO:0000313" key="2">
    <source>
        <dbReference type="EMBL" id="MFC5280164.1"/>
    </source>
</evidence>
<dbReference type="GO" id="GO:0003743">
    <property type="term" value="F:translation initiation factor activity"/>
    <property type="evidence" value="ECO:0007669"/>
    <property type="project" value="UniProtKB-KW"/>
</dbReference>
<dbReference type="RefSeq" id="WP_256413209.1">
    <property type="nucleotide sequence ID" value="NZ_JANHDM010000018.1"/>
</dbReference>
<dbReference type="Pfam" id="PF01008">
    <property type="entry name" value="IF-2B"/>
    <property type="match status" value="1"/>
</dbReference>
<dbReference type="PANTHER" id="PTHR43475:SF3">
    <property type="entry name" value="TRANSLATION INITIATION FACTOR EIF-2B SUBUNIT FAMILY PROTEIN (AFU_ORTHOLOGUE AFUA_2G14290)"/>
    <property type="match status" value="1"/>
</dbReference>
<gene>
    <name evidence="2" type="ORF">ACFPM1_15560</name>
</gene>
<organism evidence="2 3">
    <name type="scientific">Halorubrum rubrum</name>
    <dbReference type="NCBI Taxonomy" id="1126240"/>
    <lineage>
        <taxon>Archaea</taxon>
        <taxon>Methanobacteriati</taxon>
        <taxon>Methanobacteriota</taxon>
        <taxon>Stenosarchaea group</taxon>
        <taxon>Halobacteria</taxon>
        <taxon>Halobacteriales</taxon>
        <taxon>Haloferacaceae</taxon>
        <taxon>Halorubrum</taxon>
    </lineage>
</organism>
<dbReference type="InterPro" id="IPR037171">
    <property type="entry name" value="NagB/RpiA_transferase-like"/>
</dbReference>
<protein>
    <submittedName>
        <fullName evidence="2">Translation initiation factor 2</fullName>
    </submittedName>
</protein>
<keyword evidence="3" id="KW-1185">Reference proteome</keyword>
<reference evidence="2 3" key="1">
    <citation type="journal article" date="2019" name="Int. J. Syst. Evol. Microbiol.">
        <title>The Global Catalogue of Microorganisms (GCM) 10K type strain sequencing project: providing services to taxonomists for standard genome sequencing and annotation.</title>
        <authorList>
            <consortium name="The Broad Institute Genomics Platform"/>
            <consortium name="The Broad Institute Genome Sequencing Center for Infectious Disease"/>
            <person name="Wu L."/>
            <person name="Ma J."/>
        </authorList>
    </citation>
    <scope>NUCLEOTIDE SEQUENCE [LARGE SCALE GENOMIC DNA]</scope>
    <source>
        <strain evidence="2 3">CGMCC 1.12124</strain>
    </source>
</reference>
<dbReference type="InterPro" id="IPR042529">
    <property type="entry name" value="IF_2B-like_C"/>
</dbReference>
<proteinExistence type="inferred from homology"/>